<keyword evidence="5" id="KW-1185">Reference proteome</keyword>
<keyword evidence="1" id="KW-0862">Zinc</keyword>
<reference evidence="4" key="1">
    <citation type="journal article" date="2023" name="Mol. Phylogenet. Evol.">
        <title>Genome-scale phylogeny and comparative genomics of the fungal order Sordariales.</title>
        <authorList>
            <person name="Hensen N."/>
            <person name="Bonometti L."/>
            <person name="Westerberg I."/>
            <person name="Brannstrom I.O."/>
            <person name="Guillou S."/>
            <person name="Cros-Aarteil S."/>
            <person name="Calhoun S."/>
            <person name="Haridas S."/>
            <person name="Kuo A."/>
            <person name="Mondo S."/>
            <person name="Pangilinan J."/>
            <person name="Riley R."/>
            <person name="LaButti K."/>
            <person name="Andreopoulos B."/>
            <person name="Lipzen A."/>
            <person name="Chen C."/>
            <person name="Yan M."/>
            <person name="Daum C."/>
            <person name="Ng V."/>
            <person name="Clum A."/>
            <person name="Steindorff A."/>
            <person name="Ohm R.A."/>
            <person name="Martin F."/>
            <person name="Silar P."/>
            <person name="Natvig D.O."/>
            <person name="Lalanne C."/>
            <person name="Gautier V."/>
            <person name="Ament-Velasquez S.L."/>
            <person name="Kruys A."/>
            <person name="Hutchinson M.I."/>
            <person name="Powell A.J."/>
            <person name="Barry K."/>
            <person name="Miller A.N."/>
            <person name="Grigoriev I.V."/>
            <person name="Debuchy R."/>
            <person name="Gladieux P."/>
            <person name="Hiltunen Thoren M."/>
            <person name="Johannesson H."/>
        </authorList>
    </citation>
    <scope>NUCLEOTIDE SEQUENCE</scope>
    <source>
        <strain evidence="4">CBS 757.83</strain>
    </source>
</reference>
<dbReference type="Gene3D" id="4.10.60.10">
    <property type="entry name" value="Zinc finger, CCHC-type"/>
    <property type="match status" value="1"/>
</dbReference>
<feature type="non-terminal residue" evidence="4">
    <location>
        <position position="1"/>
    </location>
</feature>
<dbReference type="InterPro" id="IPR001878">
    <property type="entry name" value="Znf_CCHC"/>
</dbReference>
<feature type="region of interest" description="Disordered" evidence="2">
    <location>
        <begin position="100"/>
        <end position="131"/>
    </location>
</feature>
<dbReference type="EMBL" id="MU863729">
    <property type="protein sequence ID" value="KAK4096216.1"/>
    <property type="molecule type" value="Genomic_DNA"/>
</dbReference>
<keyword evidence="1" id="KW-0479">Metal-binding</keyword>
<feature type="compositionally biased region" description="Basic residues" evidence="2">
    <location>
        <begin position="1"/>
        <end position="10"/>
    </location>
</feature>
<dbReference type="SMART" id="SM00343">
    <property type="entry name" value="ZnF_C2HC"/>
    <property type="match status" value="1"/>
</dbReference>
<evidence type="ECO:0000256" key="2">
    <source>
        <dbReference type="SAM" id="MobiDB-lite"/>
    </source>
</evidence>
<gene>
    <name evidence="4" type="ORF">N658DRAFT_404860</name>
</gene>
<dbReference type="GO" id="GO:0008270">
    <property type="term" value="F:zinc ion binding"/>
    <property type="evidence" value="ECO:0007669"/>
    <property type="project" value="UniProtKB-KW"/>
</dbReference>
<evidence type="ECO:0000259" key="3">
    <source>
        <dbReference type="PROSITE" id="PS50158"/>
    </source>
</evidence>
<protein>
    <recommendedName>
        <fullName evidence="3">CCHC-type domain-containing protein</fullName>
    </recommendedName>
</protein>
<dbReference type="SUPFAM" id="SSF57756">
    <property type="entry name" value="Retrovirus zinc finger-like domains"/>
    <property type="match status" value="1"/>
</dbReference>
<proteinExistence type="predicted"/>
<feature type="non-terminal residue" evidence="4">
    <location>
        <position position="154"/>
    </location>
</feature>
<dbReference type="AlphaFoldDB" id="A0AAN6PSH7"/>
<accession>A0AAN6PSH7</accession>
<evidence type="ECO:0000256" key="1">
    <source>
        <dbReference type="PROSITE-ProRule" id="PRU00047"/>
    </source>
</evidence>
<comment type="caution">
    <text evidence="4">The sequence shown here is derived from an EMBL/GenBank/DDBJ whole genome shotgun (WGS) entry which is preliminary data.</text>
</comment>
<dbReference type="InterPro" id="IPR036875">
    <property type="entry name" value="Znf_CCHC_sf"/>
</dbReference>
<reference evidence="4" key="2">
    <citation type="submission" date="2023-05" db="EMBL/GenBank/DDBJ databases">
        <authorList>
            <consortium name="Lawrence Berkeley National Laboratory"/>
            <person name="Steindorff A."/>
            <person name="Hensen N."/>
            <person name="Bonometti L."/>
            <person name="Westerberg I."/>
            <person name="Brannstrom I.O."/>
            <person name="Guillou S."/>
            <person name="Cros-Aarteil S."/>
            <person name="Calhoun S."/>
            <person name="Haridas S."/>
            <person name="Kuo A."/>
            <person name="Mondo S."/>
            <person name="Pangilinan J."/>
            <person name="Riley R."/>
            <person name="Labutti K."/>
            <person name="Andreopoulos B."/>
            <person name="Lipzen A."/>
            <person name="Chen C."/>
            <person name="Yanf M."/>
            <person name="Daum C."/>
            <person name="Ng V."/>
            <person name="Clum A."/>
            <person name="Ohm R."/>
            <person name="Martin F."/>
            <person name="Silar P."/>
            <person name="Natvig D."/>
            <person name="Lalanne C."/>
            <person name="Gautier V."/>
            <person name="Ament-Velasquez S.L."/>
            <person name="Kruys A."/>
            <person name="Hutchinson M.I."/>
            <person name="Powell A.J."/>
            <person name="Barry K."/>
            <person name="Miller A.N."/>
            <person name="Grigoriev I.V."/>
            <person name="Debuchy R."/>
            <person name="Gladieux P."/>
            <person name="Thoren M.H."/>
            <person name="Johannesson H."/>
        </authorList>
    </citation>
    <scope>NUCLEOTIDE SEQUENCE</scope>
    <source>
        <strain evidence="4">CBS 757.83</strain>
    </source>
</reference>
<feature type="domain" description="CCHC-type" evidence="3">
    <location>
        <begin position="43"/>
        <end position="58"/>
    </location>
</feature>
<name>A0AAN6PSH7_9PEZI</name>
<dbReference type="Pfam" id="PF00098">
    <property type="entry name" value="zf-CCHC"/>
    <property type="match status" value="1"/>
</dbReference>
<dbReference type="PROSITE" id="PS50158">
    <property type="entry name" value="ZF_CCHC"/>
    <property type="match status" value="1"/>
</dbReference>
<sequence length="154" mass="16966">ANQGKKRHPRSTSYGTHAGAMDVDATQAQKGRSGARDKAGVTCFNCGKKGHFRKECRSPRKDWKSVPGKETATIDKHVRIVEVAAARYTQDDLEDDIERADAHEQALLSTEEDTNDGDLETDSNGEVAPPSRALEMARLWGLTLTQDVNGQWKT</sequence>
<keyword evidence="1" id="KW-0863">Zinc-finger</keyword>
<dbReference type="GO" id="GO:0003676">
    <property type="term" value="F:nucleic acid binding"/>
    <property type="evidence" value="ECO:0007669"/>
    <property type="project" value="InterPro"/>
</dbReference>
<feature type="compositionally biased region" description="Acidic residues" evidence="2">
    <location>
        <begin position="110"/>
        <end position="123"/>
    </location>
</feature>
<evidence type="ECO:0000313" key="4">
    <source>
        <dbReference type="EMBL" id="KAK4096216.1"/>
    </source>
</evidence>
<organism evidence="4 5">
    <name type="scientific">Parathielavia hyrcaniae</name>
    <dbReference type="NCBI Taxonomy" id="113614"/>
    <lineage>
        <taxon>Eukaryota</taxon>
        <taxon>Fungi</taxon>
        <taxon>Dikarya</taxon>
        <taxon>Ascomycota</taxon>
        <taxon>Pezizomycotina</taxon>
        <taxon>Sordariomycetes</taxon>
        <taxon>Sordariomycetidae</taxon>
        <taxon>Sordariales</taxon>
        <taxon>Chaetomiaceae</taxon>
        <taxon>Parathielavia</taxon>
    </lineage>
</organism>
<evidence type="ECO:0000313" key="5">
    <source>
        <dbReference type="Proteomes" id="UP001305647"/>
    </source>
</evidence>
<dbReference type="Proteomes" id="UP001305647">
    <property type="component" value="Unassembled WGS sequence"/>
</dbReference>
<feature type="region of interest" description="Disordered" evidence="2">
    <location>
        <begin position="1"/>
        <end position="40"/>
    </location>
</feature>